<feature type="signal peptide" evidence="2">
    <location>
        <begin position="1"/>
        <end position="22"/>
    </location>
</feature>
<dbReference type="SUPFAM" id="SSF55136">
    <property type="entry name" value="Probable bacterial effector-binding domain"/>
    <property type="match status" value="1"/>
</dbReference>
<dbReference type="PANTHER" id="PTHR11220:SF1">
    <property type="entry name" value="HEME-BINDING PROTEIN 2"/>
    <property type="match status" value="1"/>
</dbReference>
<comment type="similarity">
    <text evidence="1">Belongs to the HEBP family.</text>
</comment>
<name>A0A8C6SR50_9GOBI</name>
<dbReference type="PANTHER" id="PTHR11220">
    <property type="entry name" value="HEME-BINDING PROTEIN-RELATED"/>
    <property type="match status" value="1"/>
</dbReference>
<dbReference type="Ensembl" id="ENSNMLT00000010283.1">
    <property type="protein sequence ID" value="ENSNMLP00000009078.1"/>
    <property type="gene ID" value="ENSNMLG00000006359.1"/>
</dbReference>
<keyword evidence="4" id="KW-1185">Reference proteome</keyword>
<dbReference type="Pfam" id="PF04832">
    <property type="entry name" value="SOUL"/>
    <property type="match status" value="1"/>
</dbReference>
<dbReference type="InterPro" id="IPR006917">
    <property type="entry name" value="SOUL_heme-bd"/>
</dbReference>
<feature type="chain" id="PRO_5034298776" description="Heme-binding protein 2" evidence="2">
    <location>
        <begin position="23"/>
        <end position="227"/>
    </location>
</feature>
<protein>
    <recommendedName>
        <fullName evidence="5">Heme-binding protein 2</fullName>
    </recommendedName>
</protein>
<evidence type="ECO:0000256" key="1">
    <source>
        <dbReference type="ARBA" id="ARBA00009817"/>
    </source>
</evidence>
<proteinExistence type="inferred from homology"/>
<dbReference type="InterPro" id="IPR011256">
    <property type="entry name" value="Reg_factor_effector_dom_sf"/>
</dbReference>
<dbReference type="GO" id="GO:0020037">
    <property type="term" value="F:heme binding"/>
    <property type="evidence" value="ECO:0007669"/>
    <property type="project" value="TreeGrafter"/>
</dbReference>
<reference evidence="3" key="2">
    <citation type="submission" date="2025-09" db="UniProtKB">
        <authorList>
            <consortium name="Ensembl"/>
        </authorList>
    </citation>
    <scope>IDENTIFICATION</scope>
</reference>
<dbReference type="Gene3D" id="3.20.80.10">
    <property type="entry name" value="Regulatory factor, effector binding domain"/>
    <property type="match status" value="1"/>
</dbReference>
<keyword evidence="2" id="KW-0732">Signal</keyword>
<evidence type="ECO:0000313" key="3">
    <source>
        <dbReference type="Ensembl" id="ENSNMLP00000009078.1"/>
    </source>
</evidence>
<accession>A0A8C6SR50</accession>
<organism evidence="3 4">
    <name type="scientific">Neogobius melanostomus</name>
    <name type="common">round goby</name>
    <dbReference type="NCBI Taxonomy" id="47308"/>
    <lineage>
        <taxon>Eukaryota</taxon>
        <taxon>Metazoa</taxon>
        <taxon>Chordata</taxon>
        <taxon>Craniata</taxon>
        <taxon>Vertebrata</taxon>
        <taxon>Euteleostomi</taxon>
        <taxon>Actinopterygii</taxon>
        <taxon>Neopterygii</taxon>
        <taxon>Teleostei</taxon>
        <taxon>Neoteleostei</taxon>
        <taxon>Acanthomorphata</taxon>
        <taxon>Gobiaria</taxon>
        <taxon>Gobiiformes</taxon>
        <taxon>Gobioidei</taxon>
        <taxon>Gobiidae</taxon>
        <taxon>Benthophilinae</taxon>
        <taxon>Neogobiini</taxon>
        <taxon>Neogobius</taxon>
    </lineage>
</organism>
<evidence type="ECO:0008006" key="5">
    <source>
        <dbReference type="Google" id="ProtNLM"/>
    </source>
</evidence>
<reference evidence="3" key="1">
    <citation type="submission" date="2025-08" db="UniProtKB">
        <authorList>
            <consortium name="Ensembl"/>
        </authorList>
    </citation>
    <scope>IDENTIFICATION</scope>
</reference>
<dbReference type="Proteomes" id="UP000694523">
    <property type="component" value="Unplaced"/>
</dbReference>
<evidence type="ECO:0000256" key="2">
    <source>
        <dbReference type="SAM" id="SignalP"/>
    </source>
</evidence>
<sequence length="227" mass="25936">MYHFRIYITGLVGFLLVLTAEARVGYKLHSRVPCTDTPECLLFELVCKTEDYEIRRYDSVNWVSTSFKTRDKVWWLDIIALVPEFRRMKNYLNGKSVNISTNANATVAPGMVKITERKGSWMSKLVNTQEYSLNFLLPSFHQSNYTEPTNKEVEIVTTPEMYVYVKPYKGWLNEDATQAQLLFKSLGMSSDVTPHWAVGYSSPMSSKPHSEVWVIADGKPTCPPSGK</sequence>
<evidence type="ECO:0000313" key="4">
    <source>
        <dbReference type="Proteomes" id="UP000694523"/>
    </source>
</evidence>
<dbReference type="AlphaFoldDB" id="A0A8C6SR50"/>